<comment type="caution">
    <text evidence="2">The sequence shown here is derived from an EMBL/GenBank/DDBJ whole genome shotgun (WGS) entry which is preliminary data.</text>
</comment>
<dbReference type="GO" id="GO:0016747">
    <property type="term" value="F:acyltransferase activity, transferring groups other than amino-acyl groups"/>
    <property type="evidence" value="ECO:0007669"/>
    <property type="project" value="InterPro"/>
</dbReference>
<dbReference type="Gene3D" id="3.40.630.30">
    <property type="match status" value="1"/>
</dbReference>
<dbReference type="OrthoDB" id="4725120at2"/>
<keyword evidence="2" id="KW-0808">Transferase</keyword>
<dbReference type="Proteomes" id="UP000295621">
    <property type="component" value="Unassembled WGS sequence"/>
</dbReference>
<evidence type="ECO:0000259" key="1">
    <source>
        <dbReference type="PROSITE" id="PS51186"/>
    </source>
</evidence>
<keyword evidence="3" id="KW-1185">Reference proteome</keyword>
<reference evidence="2 3" key="1">
    <citation type="submission" date="2019-02" db="EMBL/GenBank/DDBJ databases">
        <title>Draft genome sequences of novel Actinobacteria.</title>
        <authorList>
            <person name="Sahin N."/>
            <person name="Ay H."/>
            <person name="Saygin H."/>
        </authorList>
    </citation>
    <scope>NUCLEOTIDE SEQUENCE [LARGE SCALE GENOMIC DNA]</scope>
    <source>
        <strain evidence="2 3">KC603</strain>
    </source>
</reference>
<evidence type="ECO:0000313" key="2">
    <source>
        <dbReference type="EMBL" id="TDC47085.1"/>
    </source>
</evidence>
<evidence type="ECO:0000313" key="3">
    <source>
        <dbReference type="Proteomes" id="UP000295621"/>
    </source>
</evidence>
<gene>
    <name evidence="2" type="ORF">E1212_25200</name>
</gene>
<dbReference type="InterPro" id="IPR016181">
    <property type="entry name" value="Acyl_CoA_acyltransferase"/>
</dbReference>
<proteinExistence type="predicted"/>
<dbReference type="InterPro" id="IPR000182">
    <property type="entry name" value="GNAT_dom"/>
</dbReference>
<dbReference type="Pfam" id="PF00583">
    <property type="entry name" value="Acetyltransf_1"/>
    <property type="match status" value="1"/>
</dbReference>
<dbReference type="PROSITE" id="PS51186">
    <property type="entry name" value="GNAT"/>
    <property type="match status" value="1"/>
</dbReference>
<dbReference type="RefSeq" id="WP_131987619.1">
    <property type="nucleotide sequence ID" value="NZ_SMKL01000082.1"/>
</dbReference>
<feature type="domain" description="N-acetyltransferase" evidence="1">
    <location>
        <begin position="1"/>
        <end position="151"/>
    </location>
</feature>
<accession>A0A4V2XVY0</accession>
<dbReference type="EMBL" id="SMKL01000082">
    <property type="protein sequence ID" value="TDC47085.1"/>
    <property type="molecule type" value="Genomic_DNA"/>
</dbReference>
<protein>
    <submittedName>
        <fullName evidence="2">GNAT family N-acetyltransferase</fullName>
    </submittedName>
</protein>
<name>A0A4V2XVY0_9ACTN</name>
<organism evidence="2 3">
    <name type="scientific">Jiangella ureilytica</name>
    <dbReference type="NCBI Taxonomy" id="2530374"/>
    <lineage>
        <taxon>Bacteria</taxon>
        <taxon>Bacillati</taxon>
        <taxon>Actinomycetota</taxon>
        <taxon>Actinomycetes</taxon>
        <taxon>Jiangellales</taxon>
        <taxon>Jiangellaceae</taxon>
        <taxon>Jiangella</taxon>
    </lineage>
</organism>
<dbReference type="AlphaFoldDB" id="A0A4V2XVY0"/>
<dbReference type="SUPFAM" id="SSF55729">
    <property type="entry name" value="Acyl-CoA N-acyltransferases (Nat)"/>
    <property type="match status" value="1"/>
</dbReference>
<sequence>MDLEVRKKERGVDAERYGCVPFVSSPGFNPGWWDDPGLYGDGSICFEARLGGVEVARARLEETVDLSAYTTAPTLGDAVLQIEFFEVAEGRRGEGIGRELINRLVVMYPNRRLVALSQNAGADKFWGKLGWRRHEHPEEPDWHPLYVQPAQRFPG</sequence>